<proteinExistence type="predicted"/>
<dbReference type="Proteomes" id="UP000254259">
    <property type="component" value="Chromosome CBM2636"/>
</dbReference>
<evidence type="ECO:0000313" key="1">
    <source>
        <dbReference type="EMBL" id="SPD63058.1"/>
    </source>
</evidence>
<reference evidence="1 2" key="1">
    <citation type="submission" date="2018-01" db="EMBL/GenBank/DDBJ databases">
        <authorList>
            <person name="Clerissi C."/>
        </authorList>
    </citation>
    <scope>NUCLEOTIDE SEQUENCE [LARGE SCALE GENOMIC DNA]</scope>
    <source>
        <strain evidence="1">Cupriavidus taiwanensis SWF 66322</strain>
    </source>
</reference>
<dbReference type="AlphaFoldDB" id="A0A9Q7XQ37"/>
<organism evidence="1 2">
    <name type="scientific">Cupriavidus taiwanensis</name>
    <dbReference type="NCBI Taxonomy" id="164546"/>
    <lineage>
        <taxon>Bacteria</taxon>
        <taxon>Pseudomonadati</taxon>
        <taxon>Pseudomonadota</taxon>
        <taxon>Betaproteobacteria</taxon>
        <taxon>Burkholderiales</taxon>
        <taxon>Burkholderiaceae</taxon>
        <taxon>Cupriavidus</taxon>
    </lineage>
</organism>
<dbReference type="SUPFAM" id="SSF55874">
    <property type="entry name" value="ATPase domain of HSP90 chaperone/DNA topoisomerase II/histidine kinase"/>
    <property type="match status" value="1"/>
</dbReference>
<protein>
    <submittedName>
        <fullName evidence="1">Uncharacterized protein</fullName>
    </submittedName>
</protein>
<name>A0A9Q7XQ37_9BURK</name>
<dbReference type="RefSeq" id="WP_115707694.1">
    <property type="nucleotide sequence ID" value="NZ_LT984813.1"/>
</dbReference>
<evidence type="ECO:0000313" key="2">
    <source>
        <dbReference type="Proteomes" id="UP000254259"/>
    </source>
</evidence>
<dbReference type="Gene3D" id="3.30.565.10">
    <property type="entry name" value="Histidine kinase-like ATPase, C-terminal domain"/>
    <property type="match status" value="1"/>
</dbReference>
<accession>A0A9Q7XQ37</accession>
<dbReference type="EMBL" id="LT984813">
    <property type="protein sequence ID" value="SPD63058.1"/>
    <property type="molecule type" value="Genomic_DNA"/>
</dbReference>
<gene>
    <name evidence="1" type="ORF">CBM2636_10074</name>
</gene>
<sequence length="256" mass="27484">MMARPLRLALLAAAWCLGGCWLARRSRSGAAVQAPAGGCDVRDPAAVHDMLLHALGHDLREPNASLLAWLALRQTRSQADAALLAQVDGHARRSLRHIDDLNRLLRETRHAYRMRRLAMETLLDEALDRVWTEAGAAGIRLERPAGRLPRIGGDAGMLAATLEWLLSSAIGAATHGTAVRTACRGHAGGVAVAIVFQPADDTGAAQLARPGPALLCAQRVVARHGGLLVPLQPLQPMQAAAAQAGWYLWLRRRPRP</sequence>
<dbReference type="InterPro" id="IPR036890">
    <property type="entry name" value="HATPase_C_sf"/>
</dbReference>